<evidence type="ECO:0000313" key="3">
    <source>
        <dbReference type="Proteomes" id="UP000283374"/>
    </source>
</evidence>
<dbReference type="InterPro" id="IPR016040">
    <property type="entry name" value="NAD(P)-bd_dom"/>
</dbReference>
<dbReference type="OrthoDB" id="5510591at2"/>
<comment type="caution">
    <text evidence="2">The sequence shown here is derived from an EMBL/GenBank/DDBJ whole genome shotgun (WGS) entry which is preliminary data.</text>
</comment>
<dbReference type="CDD" id="cd05269">
    <property type="entry name" value="TMR_SDR_a"/>
    <property type="match status" value="1"/>
</dbReference>
<organism evidence="2 3">
    <name type="scientific">Cellulomonas rhizosphaerae</name>
    <dbReference type="NCBI Taxonomy" id="2293719"/>
    <lineage>
        <taxon>Bacteria</taxon>
        <taxon>Bacillati</taxon>
        <taxon>Actinomycetota</taxon>
        <taxon>Actinomycetes</taxon>
        <taxon>Micrococcales</taxon>
        <taxon>Cellulomonadaceae</taxon>
        <taxon>Cellulomonas</taxon>
    </lineage>
</organism>
<dbReference type="RefSeq" id="WP_118766045.1">
    <property type="nucleotide sequence ID" value="NZ_QWKP01000122.1"/>
</dbReference>
<sequence>MTIAVTGATGQLGRLIVEDLIAGGVAPDQVVATGRSTERLVDLAAQGVRTVAASYEDVTSLTAAFEGVDTLVLVSGSEVGQRVAQHANAIEAAKAAGVGRVVYTSAPHADTTALVLAPEHKATEELLRASGLAWTIVRNNWYTENYVQTVAQARETGVILTSTGEGRVASASRADYAAGAAAVAVGDGHEGRVYELTGDVAWTFDEFAAAVSQALGTPVVHQAVSPAEHAEVLSGAGLDAGTVGFVVALDEGIARGDLADATTDLRTLIGRPTTPIAETLRTL</sequence>
<name>A0A413RPX5_9CELL</name>
<dbReference type="PANTHER" id="PTHR47129">
    <property type="entry name" value="QUINONE OXIDOREDUCTASE 2"/>
    <property type="match status" value="1"/>
</dbReference>
<dbReference type="InterPro" id="IPR036291">
    <property type="entry name" value="NAD(P)-bd_dom_sf"/>
</dbReference>
<proteinExistence type="predicted"/>
<evidence type="ECO:0000313" key="2">
    <source>
        <dbReference type="EMBL" id="RHA44042.1"/>
    </source>
</evidence>
<dbReference type="SUPFAM" id="SSF51735">
    <property type="entry name" value="NAD(P)-binding Rossmann-fold domains"/>
    <property type="match status" value="1"/>
</dbReference>
<dbReference type="Pfam" id="PF13460">
    <property type="entry name" value="NAD_binding_10"/>
    <property type="match status" value="1"/>
</dbReference>
<reference evidence="2 3" key="1">
    <citation type="submission" date="2018-08" db="EMBL/GenBank/DDBJ databases">
        <title>Cellulomonas rhizosphaerae sp. nov., a novel actinomycete isolated from soil.</title>
        <authorList>
            <person name="Tian Y."/>
        </authorList>
    </citation>
    <scope>NUCLEOTIDE SEQUENCE [LARGE SCALE GENOMIC DNA]</scope>
    <source>
        <strain evidence="2 3">NEAU-TCZ24</strain>
    </source>
</reference>
<dbReference type="InterPro" id="IPR052718">
    <property type="entry name" value="NmrA-type_oxidoreductase"/>
</dbReference>
<evidence type="ECO:0000259" key="1">
    <source>
        <dbReference type="Pfam" id="PF13460"/>
    </source>
</evidence>
<feature type="domain" description="NAD(P)-binding" evidence="1">
    <location>
        <begin position="7"/>
        <end position="183"/>
    </location>
</feature>
<dbReference type="EMBL" id="QWKP01000122">
    <property type="protein sequence ID" value="RHA44042.1"/>
    <property type="molecule type" value="Genomic_DNA"/>
</dbReference>
<protein>
    <submittedName>
        <fullName evidence="2">SDR family oxidoreductase</fullName>
    </submittedName>
</protein>
<dbReference type="Gene3D" id="3.90.25.10">
    <property type="entry name" value="UDP-galactose 4-epimerase, domain 1"/>
    <property type="match status" value="1"/>
</dbReference>
<accession>A0A413RPX5</accession>
<dbReference type="Proteomes" id="UP000283374">
    <property type="component" value="Unassembled WGS sequence"/>
</dbReference>
<keyword evidence="3" id="KW-1185">Reference proteome</keyword>
<gene>
    <name evidence="2" type="ORF">D1825_03280</name>
</gene>
<dbReference type="PANTHER" id="PTHR47129:SF1">
    <property type="entry name" value="NMRA-LIKE DOMAIN-CONTAINING PROTEIN"/>
    <property type="match status" value="1"/>
</dbReference>
<dbReference type="Gene3D" id="3.40.50.720">
    <property type="entry name" value="NAD(P)-binding Rossmann-like Domain"/>
    <property type="match status" value="1"/>
</dbReference>
<dbReference type="AlphaFoldDB" id="A0A413RPX5"/>